<feature type="domain" description="HTH tetR-type" evidence="5">
    <location>
        <begin position="7"/>
        <end position="65"/>
    </location>
</feature>
<organism evidence="6 7">
    <name type="scientific">Actinoalloteichus hymeniacidonis</name>
    <dbReference type="NCBI Taxonomy" id="340345"/>
    <lineage>
        <taxon>Bacteria</taxon>
        <taxon>Bacillati</taxon>
        <taxon>Actinomycetota</taxon>
        <taxon>Actinomycetes</taxon>
        <taxon>Pseudonocardiales</taxon>
        <taxon>Pseudonocardiaceae</taxon>
        <taxon>Actinoalloteichus</taxon>
    </lineage>
</organism>
<dbReference type="AlphaFoldDB" id="A0AAC9MYE8"/>
<dbReference type="SUPFAM" id="SSF46689">
    <property type="entry name" value="Homeodomain-like"/>
    <property type="match status" value="1"/>
</dbReference>
<evidence type="ECO:0000256" key="2">
    <source>
        <dbReference type="ARBA" id="ARBA00023125"/>
    </source>
</evidence>
<dbReference type="RefSeq" id="WP_236750951.1">
    <property type="nucleotide sequence ID" value="NZ_CP014859.1"/>
</dbReference>
<keyword evidence="7" id="KW-1185">Reference proteome</keyword>
<keyword evidence="2 4" id="KW-0238">DNA-binding</keyword>
<dbReference type="EMBL" id="CP014859">
    <property type="protein sequence ID" value="AOS63374.1"/>
    <property type="molecule type" value="Genomic_DNA"/>
</dbReference>
<feature type="DNA-binding region" description="H-T-H motif" evidence="4">
    <location>
        <begin position="28"/>
        <end position="47"/>
    </location>
</feature>
<dbReference type="PANTHER" id="PTHR30055">
    <property type="entry name" value="HTH-TYPE TRANSCRIPTIONAL REGULATOR RUTR"/>
    <property type="match status" value="1"/>
</dbReference>
<dbReference type="InterPro" id="IPR036271">
    <property type="entry name" value="Tet_transcr_reg_TetR-rel_C_sf"/>
</dbReference>
<evidence type="ECO:0000256" key="4">
    <source>
        <dbReference type="PROSITE-ProRule" id="PRU00335"/>
    </source>
</evidence>
<proteinExistence type="predicted"/>
<dbReference type="SUPFAM" id="SSF48498">
    <property type="entry name" value="Tetracyclin repressor-like, C-terminal domain"/>
    <property type="match status" value="1"/>
</dbReference>
<protein>
    <submittedName>
        <fullName evidence="6">Transcriptional regulator, TetR family</fullName>
    </submittedName>
</protein>
<dbReference type="GO" id="GO:0000976">
    <property type="term" value="F:transcription cis-regulatory region binding"/>
    <property type="evidence" value="ECO:0007669"/>
    <property type="project" value="TreeGrafter"/>
</dbReference>
<dbReference type="PROSITE" id="PS50977">
    <property type="entry name" value="HTH_TETR_2"/>
    <property type="match status" value="1"/>
</dbReference>
<accession>A0AAC9MYE8</accession>
<evidence type="ECO:0000256" key="3">
    <source>
        <dbReference type="ARBA" id="ARBA00023163"/>
    </source>
</evidence>
<reference evidence="7" key="1">
    <citation type="submission" date="2016-03" db="EMBL/GenBank/DDBJ databases">
        <title>Complete genome sequence of the type strain Actinoalloteichus hymeniacidonis DSM 45092.</title>
        <authorList>
            <person name="Schaffert L."/>
            <person name="Albersmeier A."/>
            <person name="Winkler A."/>
            <person name="Kalinowski J."/>
            <person name="Zotchev S."/>
            <person name="Ruckert C."/>
        </authorList>
    </citation>
    <scope>NUCLEOTIDE SEQUENCE [LARGE SCALE GENOMIC DNA]</scope>
    <source>
        <strain evidence="7">HPA177(T) (DSM 45092(T))</strain>
    </source>
</reference>
<dbReference type="InterPro" id="IPR050109">
    <property type="entry name" value="HTH-type_TetR-like_transc_reg"/>
</dbReference>
<sequence length="187" mass="20446">MQSGSSARTRQAIIDAAGELLAQRPAASLAEIAEAARVGRSTLHRHFPDRAGLISTLIRHLADRVDRVIAEAALDQGTAKAALHRLLHGYFELGPGLMFALAETRRSQDEQLHGAMSAADRSVARLLERGRAEGEFDCALTADWTRRALWFLLAATWDAVGAKSMSRHEAVDTMARTLERGILDQHD</sequence>
<dbReference type="Proteomes" id="UP000095210">
    <property type="component" value="Chromosome"/>
</dbReference>
<dbReference type="InterPro" id="IPR001647">
    <property type="entry name" value="HTH_TetR"/>
</dbReference>
<dbReference type="Pfam" id="PF00440">
    <property type="entry name" value="TetR_N"/>
    <property type="match status" value="1"/>
</dbReference>
<keyword evidence="1" id="KW-0805">Transcription regulation</keyword>
<evidence type="ECO:0000313" key="7">
    <source>
        <dbReference type="Proteomes" id="UP000095210"/>
    </source>
</evidence>
<keyword evidence="3" id="KW-0804">Transcription</keyword>
<dbReference type="PANTHER" id="PTHR30055:SF234">
    <property type="entry name" value="HTH-TYPE TRANSCRIPTIONAL REGULATOR BETI"/>
    <property type="match status" value="1"/>
</dbReference>
<evidence type="ECO:0000313" key="6">
    <source>
        <dbReference type="EMBL" id="AOS63374.1"/>
    </source>
</evidence>
<dbReference type="KEGG" id="ahm:TL08_12800"/>
<dbReference type="GO" id="GO:0003700">
    <property type="term" value="F:DNA-binding transcription factor activity"/>
    <property type="evidence" value="ECO:0007669"/>
    <property type="project" value="TreeGrafter"/>
</dbReference>
<name>A0AAC9MYE8_9PSEU</name>
<dbReference type="Gene3D" id="1.10.357.10">
    <property type="entry name" value="Tetracycline Repressor, domain 2"/>
    <property type="match status" value="1"/>
</dbReference>
<gene>
    <name evidence="6" type="ORF">TL08_12800</name>
</gene>
<dbReference type="InterPro" id="IPR009057">
    <property type="entry name" value="Homeodomain-like_sf"/>
</dbReference>
<evidence type="ECO:0000256" key="1">
    <source>
        <dbReference type="ARBA" id="ARBA00023015"/>
    </source>
</evidence>
<evidence type="ECO:0000259" key="5">
    <source>
        <dbReference type="PROSITE" id="PS50977"/>
    </source>
</evidence>